<dbReference type="InterPro" id="IPR025533">
    <property type="entry name" value="DUF4419"/>
</dbReference>
<keyword evidence="2" id="KW-1185">Reference proteome</keyword>
<dbReference type="AlphaFoldDB" id="A0A3M6U6G4"/>
<organism evidence="1 2">
    <name type="scientific">Pocillopora damicornis</name>
    <name type="common">Cauliflower coral</name>
    <name type="synonym">Millepora damicornis</name>
    <dbReference type="NCBI Taxonomy" id="46731"/>
    <lineage>
        <taxon>Eukaryota</taxon>
        <taxon>Metazoa</taxon>
        <taxon>Cnidaria</taxon>
        <taxon>Anthozoa</taxon>
        <taxon>Hexacorallia</taxon>
        <taxon>Scleractinia</taxon>
        <taxon>Astrocoeniina</taxon>
        <taxon>Pocilloporidae</taxon>
        <taxon>Pocillopora</taxon>
    </lineage>
</organism>
<accession>A0A3M6U6G4</accession>
<proteinExistence type="predicted"/>
<protein>
    <submittedName>
        <fullName evidence="1">Uncharacterized protein</fullName>
    </submittedName>
</protein>
<gene>
    <name evidence="1" type="ORF">pdam_00019834</name>
</gene>
<dbReference type="PANTHER" id="PTHR31252:SF11">
    <property type="entry name" value="DUF4419 DOMAIN-CONTAINING PROTEIN"/>
    <property type="match status" value="1"/>
</dbReference>
<evidence type="ECO:0000313" key="1">
    <source>
        <dbReference type="EMBL" id="RMX49058.1"/>
    </source>
</evidence>
<evidence type="ECO:0000313" key="2">
    <source>
        <dbReference type="Proteomes" id="UP000275408"/>
    </source>
</evidence>
<sequence length="394" mass="44192">MAEDQSNPFLTATIIGDCGNSTSGGSEPKYVPLAADLVPVEVKSWFVAMEAKELLKKYSPKTEAREFLPKTSKYGSKEKMIAAIGSEEMVYPGDCGLFSTILTAYNNHWTLRTSPDDWWFCVIRRVAGAIEKNAKKDSVLKMFVDHEGKKEIEVEVPDTTIYTVDYSWFFDQMAKGIRKNVKVPEFVDGVTADFSTTTPVQKVVSQIVLMHSVQEYFKYSMMLMCGIPAVEMLGTEDDWKKLKSKLKVLRALLEPIENDLDLQTEWWNAVENVFNNLVATYCGNPDKKWWSHIISYKKEFGSGSPEYQGWITEFLEGTNRVLTMSQLSSGIISVPLELKNPGGLQDTATLVAGMAGFTMHNKDTTSVSVQPYQGWCLFLKEDSPFCQNSLSGGK</sequence>
<dbReference type="Pfam" id="PF14388">
    <property type="entry name" value="DUF4419"/>
    <property type="match status" value="1"/>
</dbReference>
<dbReference type="OrthoDB" id="9987685at2759"/>
<reference evidence="1 2" key="1">
    <citation type="journal article" date="2018" name="Sci. Rep.">
        <title>Comparative analysis of the Pocillopora damicornis genome highlights role of immune system in coral evolution.</title>
        <authorList>
            <person name="Cunning R."/>
            <person name="Bay R.A."/>
            <person name="Gillette P."/>
            <person name="Baker A.C."/>
            <person name="Traylor-Knowles N."/>
        </authorList>
    </citation>
    <scope>NUCLEOTIDE SEQUENCE [LARGE SCALE GENOMIC DNA]</scope>
    <source>
        <strain evidence="1">RSMAS</strain>
        <tissue evidence="1">Whole animal</tissue>
    </source>
</reference>
<comment type="caution">
    <text evidence="1">The sequence shown here is derived from an EMBL/GenBank/DDBJ whole genome shotgun (WGS) entry which is preliminary data.</text>
</comment>
<dbReference type="OMA" id="AFCFWDA"/>
<dbReference type="PANTHER" id="PTHR31252">
    <property type="entry name" value="DUF4419 DOMAIN-CONTAINING PROTEIN"/>
    <property type="match status" value="1"/>
</dbReference>
<dbReference type="EMBL" id="RCHS01002182">
    <property type="protein sequence ID" value="RMX49058.1"/>
    <property type="molecule type" value="Genomic_DNA"/>
</dbReference>
<dbReference type="Proteomes" id="UP000275408">
    <property type="component" value="Unassembled WGS sequence"/>
</dbReference>
<name>A0A3M6U6G4_POCDA</name>